<dbReference type="Proteomes" id="UP001607069">
    <property type="component" value="Unassembled WGS sequence"/>
</dbReference>
<protein>
    <recommendedName>
        <fullName evidence="4">DUF2530 domain-containing protein</fullName>
    </recommendedName>
</protein>
<gene>
    <name evidence="2" type="ORF">ACG5V6_21200</name>
</gene>
<dbReference type="EMBL" id="JBIHMK010000094">
    <property type="protein sequence ID" value="MFH0250719.1"/>
    <property type="molecule type" value="Genomic_DNA"/>
</dbReference>
<dbReference type="RefSeq" id="WP_279950177.1">
    <property type="nucleotide sequence ID" value="NZ_BAABEN010000019.1"/>
</dbReference>
<evidence type="ECO:0000313" key="2">
    <source>
        <dbReference type="EMBL" id="MFH0250719.1"/>
    </source>
</evidence>
<keyword evidence="1" id="KW-0472">Membrane</keyword>
<organism evidence="2 3">
    <name type="scientific">Streptomyces chitinivorans</name>
    <dbReference type="NCBI Taxonomy" id="1257027"/>
    <lineage>
        <taxon>Bacteria</taxon>
        <taxon>Bacillati</taxon>
        <taxon>Actinomycetota</taxon>
        <taxon>Actinomycetes</taxon>
        <taxon>Kitasatosporales</taxon>
        <taxon>Streptomycetaceae</taxon>
        <taxon>Streptomyces</taxon>
    </lineage>
</organism>
<evidence type="ECO:0000256" key="1">
    <source>
        <dbReference type="SAM" id="Phobius"/>
    </source>
</evidence>
<keyword evidence="3" id="KW-1185">Reference proteome</keyword>
<comment type="caution">
    <text evidence="2">The sequence shown here is derived from an EMBL/GenBank/DDBJ whole genome shotgun (WGS) entry which is preliminary data.</text>
</comment>
<evidence type="ECO:0008006" key="4">
    <source>
        <dbReference type="Google" id="ProtNLM"/>
    </source>
</evidence>
<keyword evidence="1" id="KW-0812">Transmembrane</keyword>
<evidence type="ECO:0000313" key="3">
    <source>
        <dbReference type="Proteomes" id="UP001607069"/>
    </source>
</evidence>
<reference evidence="2 3" key="1">
    <citation type="submission" date="2024-10" db="EMBL/GenBank/DDBJ databases">
        <authorList>
            <person name="Cho J.-C."/>
        </authorList>
    </citation>
    <scope>NUCLEOTIDE SEQUENCE [LARGE SCALE GENOMIC DNA]</scope>
    <source>
        <strain evidence="2 3">KCTC29696</strain>
    </source>
</reference>
<keyword evidence="1" id="KW-1133">Transmembrane helix</keyword>
<accession>A0ABW7HXS6</accession>
<proteinExistence type="predicted"/>
<feature type="transmembrane region" description="Helical" evidence="1">
    <location>
        <begin position="12"/>
        <end position="35"/>
    </location>
</feature>
<sequence>MSSNPPEPSEKGWMFQALGSLCWVVVGAINVALALRPGGGTGHWAMAAIAGVGALSLGGAAWSGRRKARDPGVGERERELC</sequence>
<feature type="transmembrane region" description="Helical" evidence="1">
    <location>
        <begin position="41"/>
        <end position="62"/>
    </location>
</feature>
<name>A0ABW7HXS6_9ACTN</name>